<reference evidence="1" key="1">
    <citation type="submission" date="2021-02" db="EMBL/GenBank/DDBJ databases">
        <authorList>
            <person name="Nowell W R."/>
        </authorList>
    </citation>
    <scope>NUCLEOTIDE SEQUENCE</scope>
</reference>
<accession>A0A813M2S1</accession>
<protein>
    <submittedName>
        <fullName evidence="1">Uncharacterized protein</fullName>
    </submittedName>
</protein>
<evidence type="ECO:0000313" key="1">
    <source>
        <dbReference type="EMBL" id="CAF0713600.1"/>
    </source>
</evidence>
<comment type="caution">
    <text evidence="1">The sequence shown here is derived from an EMBL/GenBank/DDBJ whole genome shotgun (WGS) entry which is preliminary data.</text>
</comment>
<name>A0A813M2S1_9BILA</name>
<proteinExistence type="predicted"/>
<dbReference type="Proteomes" id="UP000663860">
    <property type="component" value="Unassembled WGS sequence"/>
</dbReference>
<dbReference type="EMBL" id="CAJNOE010000002">
    <property type="protein sequence ID" value="CAF0713600.1"/>
    <property type="molecule type" value="Genomic_DNA"/>
</dbReference>
<sequence>MYDSFYFIVVFGNSLKSNNNKRLEQTEIVIDEENSVDNIVKLRVIEGDNDDFQLPKVDDAGVYAERVSYETYI</sequence>
<dbReference type="AlphaFoldDB" id="A0A813M2S1"/>
<gene>
    <name evidence="1" type="ORF">IZO911_LOCUS457</name>
    <name evidence="2" type="ORF">KXQ929_LOCUS29637</name>
</gene>
<organism evidence="1 3">
    <name type="scientific">Adineta steineri</name>
    <dbReference type="NCBI Taxonomy" id="433720"/>
    <lineage>
        <taxon>Eukaryota</taxon>
        <taxon>Metazoa</taxon>
        <taxon>Spiralia</taxon>
        <taxon>Gnathifera</taxon>
        <taxon>Rotifera</taxon>
        <taxon>Eurotatoria</taxon>
        <taxon>Bdelloidea</taxon>
        <taxon>Adinetida</taxon>
        <taxon>Adinetidae</taxon>
        <taxon>Adineta</taxon>
    </lineage>
</organism>
<evidence type="ECO:0000313" key="2">
    <source>
        <dbReference type="EMBL" id="CAF4020332.1"/>
    </source>
</evidence>
<dbReference type="Proteomes" id="UP000663868">
    <property type="component" value="Unassembled WGS sequence"/>
</dbReference>
<evidence type="ECO:0000313" key="3">
    <source>
        <dbReference type="Proteomes" id="UP000663860"/>
    </source>
</evidence>
<dbReference type="EMBL" id="CAJOBB010003099">
    <property type="protein sequence ID" value="CAF4020332.1"/>
    <property type="molecule type" value="Genomic_DNA"/>
</dbReference>